<dbReference type="Proteomes" id="UP001176223">
    <property type="component" value="Unassembled WGS sequence"/>
</dbReference>
<name>A0ABT7I644_9BACT</name>
<reference evidence="1" key="2">
    <citation type="journal article" date="2023" name="Microorganisms">
        <title>Isolation and Genomic Characteristics of Cat-Borne Campylobacter felis sp. nov. and Sheep-Borne Campylobacter ovis sp. nov.</title>
        <authorList>
            <person name="Wang H."/>
            <person name="Li Y."/>
            <person name="Gu Y."/>
            <person name="Zhou G."/>
            <person name="Chen X."/>
            <person name="Zhang X."/>
            <person name="Shao Z."/>
            <person name="Zhang J."/>
            <person name="Zhang M."/>
        </authorList>
    </citation>
    <scope>NUCLEOTIDE SEQUENCE</scope>
    <source>
        <strain evidence="1">XJK33-1</strain>
    </source>
</reference>
<dbReference type="EMBL" id="JANURU010000016">
    <property type="protein sequence ID" value="MDL0147479.1"/>
    <property type="molecule type" value="Genomic_DNA"/>
</dbReference>
<protein>
    <submittedName>
        <fullName evidence="1">Uncharacterized protein</fullName>
    </submittedName>
</protein>
<proteinExistence type="predicted"/>
<gene>
    <name evidence="1" type="ORF">NYG95_07655</name>
</gene>
<evidence type="ECO:0000313" key="2">
    <source>
        <dbReference type="Proteomes" id="UP001176223"/>
    </source>
</evidence>
<sequence length="118" mass="14066">MTSFSFMMNLKSYENARLSAWELDKIEELLGVIETNLANEASGFLENAYSLLLSKNQFIYFKNFIDSFKEALREWVEMKARSTKLKNYDSKKYFWQENQILLRYFSKKAFNNLPSWAV</sequence>
<accession>A0ABT7I644</accession>
<reference evidence="1" key="1">
    <citation type="submission" date="2022-08" db="EMBL/GenBank/DDBJ databases">
        <authorList>
            <person name="Wang H."/>
        </authorList>
    </citation>
    <scope>NUCLEOTIDE SEQUENCE</scope>
    <source>
        <strain evidence="1">XJK33-1</strain>
    </source>
</reference>
<comment type="caution">
    <text evidence="1">The sequence shown here is derived from an EMBL/GenBank/DDBJ whole genome shotgun (WGS) entry which is preliminary data.</text>
</comment>
<keyword evidence="2" id="KW-1185">Reference proteome</keyword>
<dbReference type="RefSeq" id="WP_289774217.1">
    <property type="nucleotide sequence ID" value="NZ_JANURU010000016.1"/>
</dbReference>
<organism evidence="1 2">
    <name type="scientific">Campylobacter felis</name>
    <dbReference type="NCBI Taxonomy" id="2974565"/>
    <lineage>
        <taxon>Bacteria</taxon>
        <taxon>Pseudomonadati</taxon>
        <taxon>Campylobacterota</taxon>
        <taxon>Epsilonproteobacteria</taxon>
        <taxon>Campylobacterales</taxon>
        <taxon>Campylobacteraceae</taxon>
        <taxon>Campylobacter</taxon>
    </lineage>
</organism>
<evidence type="ECO:0000313" key="1">
    <source>
        <dbReference type="EMBL" id="MDL0147479.1"/>
    </source>
</evidence>